<dbReference type="GO" id="GO:0000166">
    <property type="term" value="F:nucleotide binding"/>
    <property type="evidence" value="ECO:0007669"/>
    <property type="project" value="InterPro"/>
</dbReference>
<keyword evidence="5" id="KW-1185">Reference proteome</keyword>
<dbReference type="InterPro" id="IPR051450">
    <property type="entry name" value="Gfo/Idh/MocA_Oxidoreductases"/>
</dbReference>
<dbReference type="PANTHER" id="PTHR43377">
    <property type="entry name" value="BILIVERDIN REDUCTASE A"/>
    <property type="match status" value="1"/>
</dbReference>
<dbReference type="SUPFAM" id="SSF51735">
    <property type="entry name" value="NAD(P)-binding Rossmann-fold domains"/>
    <property type="match status" value="1"/>
</dbReference>
<feature type="domain" description="Gfo/Idh/MocA-like oxidoreductase N-terminal" evidence="2">
    <location>
        <begin position="5"/>
        <end position="121"/>
    </location>
</feature>
<proteinExistence type="predicted"/>
<dbReference type="Pfam" id="PF01408">
    <property type="entry name" value="GFO_IDH_MocA"/>
    <property type="match status" value="1"/>
</dbReference>
<sequence length="344" mass="37137">MSELRLGLFGAGLIGREHAQYAQQAQGVELVAVADPTDAAKQLSAELGARHYNDYASLLEAGEVDAVIVALPNAMHADAAVAAIDRDVAVLVEKPIADTLEQASRIVDASERRGVPVLVGHQRRYAPDVAAAKKFIESGGIGEIVAVSLMSTWRKPDEYFDIEWRRRRGGGPVLINLIHDIDVIRYLAGEIDTVTALGSSKVRGFEVPETVGAVLEFANGAIGTAMLSDAAASPWNWDLMGYGAYFPTTPGDAYFISGTEASIALPSLTVFRHEGGNHWQLPFTKQTIDRVEVNPYITQLEHLVRVVQQGEAPVISARDGYNTLAVATAIDEAHASRQVTRVKR</sequence>
<accession>A0AAW6T2R9</accession>
<dbReference type="Gene3D" id="3.30.360.10">
    <property type="entry name" value="Dihydrodipicolinate Reductase, domain 2"/>
    <property type="match status" value="1"/>
</dbReference>
<dbReference type="Gene3D" id="3.40.50.720">
    <property type="entry name" value="NAD(P)-binding Rossmann-like Domain"/>
    <property type="match status" value="1"/>
</dbReference>
<evidence type="ECO:0000259" key="3">
    <source>
        <dbReference type="Pfam" id="PF22725"/>
    </source>
</evidence>
<organism evidence="4 5">
    <name type="scientific">Ruicaihuangia caeni</name>
    <dbReference type="NCBI Taxonomy" id="3042517"/>
    <lineage>
        <taxon>Bacteria</taxon>
        <taxon>Bacillati</taxon>
        <taxon>Actinomycetota</taxon>
        <taxon>Actinomycetes</taxon>
        <taxon>Micrococcales</taxon>
        <taxon>Microbacteriaceae</taxon>
        <taxon>Ruicaihuangia</taxon>
    </lineage>
</organism>
<evidence type="ECO:0000313" key="5">
    <source>
        <dbReference type="Proteomes" id="UP001321506"/>
    </source>
</evidence>
<gene>
    <name evidence="4" type="ORF">QF206_01905</name>
</gene>
<keyword evidence="1" id="KW-0520">NAD</keyword>
<protein>
    <submittedName>
        <fullName evidence="4">Gfo/Idh/MocA family oxidoreductase</fullName>
    </submittedName>
</protein>
<dbReference type="Proteomes" id="UP001321506">
    <property type="component" value="Unassembled WGS sequence"/>
</dbReference>
<feature type="domain" description="GFO/IDH/MocA-like oxidoreductase" evidence="3">
    <location>
        <begin position="130"/>
        <end position="263"/>
    </location>
</feature>
<reference evidence="4 5" key="1">
    <citation type="submission" date="2023-04" db="EMBL/GenBank/DDBJ databases">
        <title>Klugiella caeni sp. nov. isolated from the sludge of biochemical tank.</title>
        <authorList>
            <person name="Geng K."/>
        </authorList>
    </citation>
    <scope>NUCLEOTIDE SEQUENCE [LARGE SCALE GENOMIC DNA]</scope>
    <source>
        <strain evidence="4 5">YN-L-19</strain>
    </source>
</reference>
<dbReference type="Pfam" id="PF22725">
    <property type="entry name" value="GFO_IDH_MocA_C3"/>
    <property type="match status" value="1"/>
</dbReference>
<evidence type="ECO:0000313" key="4">
    <source>
        <dbReference type="EMBL" id="MDI2097724.1"/>
    </source>
</evidence>
<dbReference type="PANTHER" id="PTHR43377:SF8">
    <property type="entry name" value="BLR3664 PROTEIN"/>
    <property type="match status" value="1"/>
</dbReference>
<evidence type="ECO:0000259" key="2">
    <source>
        <dbReference type="Pfam" id="PF01408"/>
    </source>
</evidence>
<dbReference type="EMBL" id="JASATX010000001">
    <property type="protein sequence ID" value="MDI2097724.1"/>
    <property type="molecule type" value="Genomic_DNA"/>
</dbReference>
<dbReference type="InterPro" id="IPR036291">
    <property type="entry name" value="NAD(P)-bd_dom_sf"/>
</dbReference>
<dbReference type="InterPro" id="IPR055170">
    <property type="entry name" value="GFO_IDH_MocA-like_dom"/>
</dbReference>
<dbReference type="SUPFAM" id="SSF55347">
    <property type="entry name" value="Glyceraldehyde-3-phosphate dehydrogenase-like, C-terminal domain"/>
    <property type="match status" value="1"/>
</dbReference>
<dbReference type="InterPro" id="IPR000683">
    <property type="entry name" value="Gfo/Idh/MocA-like_OxRdtase_N"/>
</dbReference>
<evidence type="ECO:0000256" key="1">
    <source>
        <dbReference type="ARBA" id="ARBA00023027"/>
    </source>
</evidence>
<comment type="caution">
    <text evidence="4">The sequence shown here is derived from an EMBL/GenBank/DDBJ whole genome shotgun (WGS) entry which is preliminary data.</text>
</comment>
<dbReference type="AlphaFoldDB" id="A0AAW6T2R9"/>
<dbReference type="RefSeq" id="WP_281487508.1">
    <property type="nucleotide sequence ID" value="NZ_JASATX010000001.1"/>
</dbReference>
<name>A0AAW6T2R9_9MICO</name>